<reference evidence="24" key="2">
    <citation type="submission" date="2025-09" db="UniProtKB">
        <authorList>
            <consortium name="Ensembl"/>
        </authorList>
    </citation>
    <scope>IDENTIFICATION</scope>
</reference>
<evidence type="ECO:0000256" key="19">
    <source>
        <dbReference type="ARBA" id="ARBA00050361"/>
    </source>
</evidence>
<comment type="similarity">
    <text evidence="6 21">Belongs to the hexokinase family.</text>
</comment>
<comment type="catalytic activity">
    <reaction evidence="17">
        <text>D-fructose + ATP = D-fructose 6-phosphate + ADP + H(+)</text>
        <dbReference type="Rhea" id="RHEA:16125"/>
        <dbReference type="ChEBI" id="CHEBI:15378"/>
        <dbReference type="ChEBI" id="CHEBI:30616"/>
        <dbReference type="ChEBI" id="CHEBI:37721"/>
        <dbReference type="ChEBI" id="CHEBI:61527"/>
        <dbReference type="ChEBI" id="CHEBI:456216"/>
        <dbReference type="EC" id="2.7.1.1"/>
    </reaction>
    <physiologicalReaction direction="left-to-right" evidence="17">
        <dbReference type="Rhea" id="RHEA:16126"/>
    </physiologicalReaction>
</comment>
<dbReference type="UniPathway" id="UPA00242"/>
<evidence type="ECO:0000256" key="7">
    <source>
        <dbReference type="ARBA" id="ARBA00022490"/>
    </source>
</evidence>
<evidence type="ECO:0000256" key="15">
    <source>
        <dbReference type="ARBA" id="ARBA00023242"/>
    </source>
</evidence>
<dbReference type="GO" id="GO:0019158">
    <property type="term" value="F:mannokinase activity"/>
    <property type="evidence" value="ECO:0007669"/>
    <property type="project" value="TreeGrafter"/>
</dbReference>
<comment type="pathway">
    <text evidence="4">Carbohydrate degradation; glycolysis; D-glyceraldehyde 3-phosphate and glycerone phosphate from D-glucose: step 1/4.</text>
</comment>
<keyword evidence="9 21" id="KW-0808">Transferase</keyword>
<dbReference type="AlphaFoldDB" id="A0A8C6X4E7"/>
<feature type="domain" description="Hexokinase C-terminal" evidence="23">
    <location>
        <begin position="218"/>
        <end position="451"/>
    </location>
</feature>
<dbReference type="GO" id="GO:0004340">
    <property type="term" value="F:glucokinase activity"/>
    <property type="evidence" value="ECO:0007669"/>
    <property type="project" value="TreeGrafter"/>
</dbReference>
<dbReference type="Pfam" id="PF03727">
    <property type="entry name" value="Hexokinase_2"/>
    <property type="match status" value="1"/>
</dbReference>
<dbReference type="UniPathway" id="UPA00109">
    <property type="reaction ID" value="UER00180"/>
</dbReference>
<gene>
    <name evidence="24" type="primary">GCK</name>
</gene>
<keyword evidence="7" id="KW-0963">Cytoplasm</keyword>
<evidence type="ECO:0000259" key="23">
    <source>
        <dbReference type="Pfam" id="PF03727"/>
    </source>
</evidence>
<dbReference type="PANTHER" id="PTHR19443">
    <property type="entry name" value="HEXOKINASE"/>
    <property type="match status" value="1"/>
</dbReference>
<dbReference type="GO" id="GO:0005634">
    <property type="term" value="C:nucleus"/>
    <property type="evidence" value="ECO:0007669"/>
    <property type="project" value="UniProtKB-SubCell"/>
</dbReference>
<dbReference type="Proteomes" id="UP000694559">
    <property type="component" value="Unplaced"/>
</dbReference>
<dbReference type="GO" id="GO:0032024">
    <property type="term" value="P:positive regulation of insulin secretion"/>
    <property type="evidence" value="ECO:0007669"/>
    <property type="project" value="UniProtKB-ARBA"/>
</dbReference>
<evidence type="ECO:0000256" key="4">
    <source>
        <dbReference type="ARBA" id="ARBA00004888"/>
    </source>
</evidence>
<keyword evidence="15" id="KW-0539">Nucleus</keyword>
<evidence type="ECO:0000256" key="6">
    <source>
        <dbReference type="ARBA" id="ARBA00009225"/>
    </source>
</evidence>
<reference evidence="24" key="1">
    <citation type="submission" date="2025-08" db="UniProtKB">
        <authorList>
            <consortium name="Ensembl"/>
        </authorList>
    </citation>
    <scope>IDENTIFICATION</scope>
</reference>
<dbReference type="PRINTS" id="PR00475">
    <property type="entry name" value="HEXOKINASE"/>
</dbReference>
<evidence type="ECO:0000256" key="9">
    <source>
        <dbReference type="ARBA" id="ARBA00022679"/>
    </source>
</evidence>
<dbReference type="InterPro" id="IPR043129">
    <property type="entry name" value="ATPase_NBD"/>
</dbReference>
<evidence type="ECO:0000256" key="12">
    <source>
        <dbReference type="ARBA" id="ARBA00022840"/>
    </source>
</evidence>
<evidence type="ECO:0000256" key="8">
    <source>
        <dbReference type="ARBA" id="ARBA00022533"/>
    </source>
</evidence>
<dbReference type="InterPro" id="IPR022672">
    <property type="entry name" value="Hexokinase_N"/>
</dbReference>
<dbReference type="Ensembl" id="ENSNNAT00000008494.1">
    <property type="protein sequence ID" value="ENSNNAP00000008100.1"/>
    <property type="gene ID" value="ENSNNAG00000005437.1"/>
</dbReference>
<dbReference type="FunFam" id="3.40.367.20:FF:000001">
    <property type="entry name" value="Hexokinase 1"/>
    <property type="match status" value="1"/>
</dbReference>
<dbReference type="InterPro" id="IPR019807">
    <property type="entry name" value="Hexokinase_BS"/>
</dbReference>
<comment type="subunit">
    <text evidence="20">Monomer. Interacts with MIDN; the interaction occurs preferentially at low glucose levels and results in inhibition of hexokinase activity. Interacts with GCKR; leading to sequestration in the nucleus.</text>
</comment>
<dbReference type="PANTHER" id="PTHR19443:SF3">
    <property type="entry name" value="HEXOKINASE-4"/>
    <property type="match status" value="1"/>
</dbReference>
<organism evidence="24 25">
    <name type="scientific">Naja naja</name>
    <name type="common">Indian cobra</name>
    <dbReference type="NCBI Taxonomy" id="35670"/>
    <lineage>
        <taxon>Eukaryota</taxon>
        <taxon>Metazoa</taxon>
        <taxon>Chordata</taxon>
        <taxon>Craniata</taxon>
        <taxon>Vertebrata</taxon>
        <taxon>Euteleostomi</taxon>
        <taxon>Lepidosauria</taxon>
        <taxon>Squamata</taxon>
        <taxon>Bifurcata</taxon>
        <taxon>Unidentata</taxon>
        <taxon>Episquamata</taxon>
        <taxon>Toxicofera</taxon>
        <taxon>Serpentes</taxon>
        <taxon>Colubroidea</taxon>
        <taxon>Elapidae</taxon>
        <taxon>Elapinae</taxon>
        <taxon>Naja</taxon>
    </lineage>
</organism>
<dbReference type="GO" id="GO:0006006">
    <property type="term" value="P:glucose metabolic process"/>
    <property type="evidence" value="ECO:0007669"/>
    <property type="project" value="TreeGrafter"/>
</dbReference>
<evidence type="ECO:0000256" key="3">
    <source>
        <dbReference type="ARBA" id="ARBA00004496"/>
    </source>
</evidence>
<dbReference type="InterPro" id="IPR001312">
    <property type="entry name" value="Hexokinase"/>
</dbReference>
<evidence type="ECO:0000313" key="25">
    <source>
        <dbReference type="Proteomes" id="UP000694559"/>
    </source>
</evidence>
<evidence type="ECO:0000259" key="22">
    <source>
        <dbReference type="Pfam" id="PF00349"/>
    </source>
</evidence>
<accession>A0A8C6X4E7</accession>
<evidence type="ECO:0000256" key="10">
    <source>
        <dbReference type="ARBA" id="ARBA00022741"/>
    </source>
</evidence>
<dbReference type="GeneTree" id="ENSGT00950000182787"/>
<evidence type="ECO:0000313" key="24">
    <source>
        <dbReference type="Ensembl" id="ENSNNAP00000008100.1"/>
    </source>
</evidence>
<protein>
    <recommendedName>
        <fullName evidence="21">Phosphotransferase</fullName>
        <ecNumber evidence="21">2.7.1.-</ecNumber>
    </recommendedName>
</protein>
<evidence type="ECO:0000256" key="2">
    <source>
        <dbReference type="ARBA" id="ARBA00004173"/>
    </source>
</evidence>
<dbReference type="Gene3D" id="3.30.420.40">
    <property type="match status" value="1"/>
</dbReference>
<comment type="pathway">
    <text evidence="5">Carbohydrate metabolism; hexose metabolism.</text>
</comment>
<dbReference type="CDD" id="cd24092">
    <property type="entry name" value="ASKHA_NBD_HK4_meta"/>
    <property type="match status" value="1"/>
</dbReference>
<dbReference type="GO" id="GO:0008865">
    <property type="term" value="F:fructokinase activity"/>
    <property type="evidence" value="ECO:0007669"/>
    <property type="project" value="TreeGrafter"/>
</dbReference>
<dbReference type="GO" id="GO:0005739">
    <property type="term" value="C:mitochondrion"/>
    <property type="evidence" value="ECO:0007669"/>
    <property type="project" value="UniProtKB-SubCell"/>
</dbReference>
<sequence length="461" mass="52067">MKKKDFETLRLVEQILSEFQLREEDLKKVMRRMQKEMDRGLKLETHEKASVKMLPTYVRSTPEGSEVGDFLSLDLGGTNFRVMLVKVGDDEEGQWKVKTKHQMYSIPEDAMTGTAEMLFDYISECISDFLDKHQMKHKKLPLGFTFSFPVRHEDIDKGILLNWTKGFKASGAEGNNIVELLRDAIKRRGDFEMDVVAMVNDTVATMISCYYEDHRCEVGMIVGTGCNACYMEEMENVELVEGNEGRMCVNTEWGAFGESGELDEFLLEYDRVVDETSLNPGQQLFEKIIGGKYIGEIVRLVLLKLVNENLLFNGEASEKLKTRGSFESRFLSQIESDAGDRKQIYNILTFFELLPSAMDCDIVRMACESVSTRAAQMCSAGLAGVINRMRDSRNEERLKITVGIDGSVYKHHPSFKECFHASVRQLTPGCDISFLQSEEGSGRGAALISAVAYKMACMIGQ</sequence>
<keyword evidence="13" id="KW-0496">Mitochondrion</keyword>
<evidence type="ECO:0000256" key="21">
    <source>
        <dbReference type="RuleBase" id="RU362007"/>
    </source>
</evidence>
<dbReference type="PROSITE" id="PS51748">
    <property type="entry name" value="HEXOKINASE_2"/>
    <property type="match status" value="1"/>
</dbReference>
<dbReference type="Pfam" id="PF00349">
    <property type="entry name" value="Hexokinase_1"/>
    <property type="match status" value="1"/>
</dbReference>
<comment type="subcellular location">
    <subcellularLocation>
        <location evidence="3">Cytoplasm</location>
    </subcellularLocation>
    <subcellularLocation>
        <location evidence="2">Mitochondrion</location>
    </subcellularLocation>
    <subcellularLocation>
        <location evidence="1">Nucleus</location>
    </subcellularLocation>
</comment>
<evidence type="ECO:0000256" key="1">
    <source>
        <dbReference type="ARBA" id="ARBA00004123"/>
    </source>
</evidence>
<evidence type="ECO:0000256" key="11">
    <source>
        <dbReference type="ARBA" id="ARBA00022777"/>
    </source>
</evidence>
<comment type="catalytic activity">
    <reaction evidence="19">
        <text>D-mannose + ATP = D-mannose 6-phosphate + ADP + H(+)</text>
        <dbReference type="Rhea" id="RHEA:11028"/>
        <dbReference type="ChEBI" id="CHEBI:4208"/>
        <dbReference type="ChEBI" id="CHEBI:15378"/>
        <dbReference type="ChEBI" id="CHEBI:30616"/>
        <dbReference type="ChEBI" id="CHEBI:58735"/>
        <dbReference type="ChEBI" id="CHEBI:456216"/>
        <dbReference type="EC" id="2.7.1.1"/>
    </reaction>
    <physiologicalReaction direction="left-to-right" evidence="19">
        <dbReference type="Rhea" id="RHEA:11029"/>
    </physiologicalReaction>
</comment>
<dbReference type="GO" id="GO:0005536">
    <property type="term" value="F:D-glucose binding"/>
    <property type="evidence" value="ECO:0007669"/>
    <property type="project" value="InterPro"/>
</dbReference>
<evidence type="ECO:0000256" key="17">
    <source>
        <dbReference type="ARBA" id="ARBA00047905"/>
    </source>
</evidence>
<dbReference type="GO" id="GO:0006096">
    <property type="term" value="P:glycolytic process"/>
    <property type="evidence" value="ECO:0007669"/>
    <property type="project" value="UniProtKB-UniPathway"/>
</dbReference>
<dbReference type="GO" id="GO:0005524">
    <property type="term" value="F:ATP binding"/>
    <property type="evidence" value="ECO:0007669"/>
    <property type="project" value="UniProtKB-UniRule"/>
</dbReference>
<dbReference type="InterPro" id="IPR022673">
    <property type="entry name" value="Hexokinase_C"/>
</dbReference>
<evidence type="ECO:0000256" key="20">
    <source>
        <dbReference type="ARBA" id="ARBA00063002"/>
    </source>
</evidence>
<keyword evidence="10 21" id="KW-0547">Nucleotide-binding</keyword>
<dbReference type="GO" id="GO:0005829">
    <property type="term" value="C:cytosol"/>
    <property type="evidence" value="ECO:0007669"/>
    <property type="project" value="TreeGrafter"/>
</dbReference>
<dbReference type="FunFam" id="3.30.420.40:FF:000054">
    <property type="entry name" value="Phosphotransferase"/>
    <property type="match status" value="1"/>
</dbReference>
<comment type="catalytic activity">
    <reaction evidence="16">
        <text>a D-hexose + ATP = a D-hexose 6-phosphate + ADP + H(+)</text>
        <dbReference type="Rhea" id="RHEA:22740"/>
        <dbReference type="ChEBI" id="CHEBI:4194"/>
        <dbReference type="ChEBI" id="CHEBI:15378"/>
        <dbReference type="ChEBI" id="CHEBI:30616"/>
        <dbReference type="ChEBI" id="CHEBI:229467"/>
        <dbReference type="ChEBI" id="CHEBI:456216"/>
        <dbReference type="EC" id="2.7.1.1"/>
    </reaction>
    <physiologicalReaction direction="left-to-right" evidence="16">
        <dbReference type="Rhea" id="RHEA:22741"/>
    </physiologicalReaction>
</comment>
<dbReference type="Gene3D" id="3.40.367.20">
    <property type="match status" value="1"/>
</dbReference>
<dbReference type="SUPFAM" id="SSF53067">
    <property type="entry name" value="Actin-like ATPase domain"/>
    <property type="match status" value="2"/>
</dbReference>
<keyword evidence="14 21" id="KW-0324">Glycolysis</keyword>
<keyword evidence="12 21" id="KW-0067">ATP-binding</keyword>
<dbReference type="EC" id="2.7.1.-" evidence="21"/>
<feature type="domain" description="Hexokinase N-terminal" evidence="22">
    <location>
        <begin position="12"/>
        <end position="211"/>
    </location>
</feature>
<keyword evidence="8" id="KW-0021">Allosteric enzyme</keyword>
<evidence type="ECO:0000256" key="14">
    <source>
        <dbReference type="ARBA" id="ARBA00023152"/>
    </source>
</evidence>
<evidence type="ECO:0000256" key="18">
    <source>
        <dbReference type="ARBA" id="ARBA00048160"/>
    </source>
</evidence>
<evidence type="ECO:0000256" key="16">
    <source>
        <dbReference type="ARBA" id="ARBA00044613"/>
    </source>
</evidence>
<dbReference type="GO" id="GO:0001678">
    <property type="term" value="P:intracellular glucose homeostasis"/>
    <property type="evidence" value="ECO:0007669"/>
    <property type="project" value="InterPro"/>
</dbReference>
<dbReference type="PROSITE" id="PS00378">
    <property type="entry name" value="HEXOKINASE_1"/>
    <property type="match status" value="1"/>
</dbReference>
<keyword evidence="11 21" id="KW-0418">Kinase</keyword>
<keyword evidence="25" id="KW-1185">Reference proteome</keyword>
<evidence type="ECO:0000256" key="5">
    <source>
        <dbReference type="ARBA" id="ARBA00005028"/>
    </source>
</evidence>
<comment type="catalytic activity">
    <reaction evidence="18">
        <text>D-glucose + ATP = D-glucose 6-phosphate + ADP + H(+)</text>
        <dbReference type="Rhea" id="RHEA:17825"/>
        <dbReference type="ChEBI" id="CHEBI:4167"/>
        <dbReference type="ChEBI" id="CHEBI:15378"/>
        <dbReference type="ChEBI" id="CHEBI:30616"/>
        <dbReference type="ChEBI" id="CHEBI:61548"/>
        <dbReference type="ChEBI" id="CHEBI:456216"/>
        <dbReference type="EC" id="2.7.1.1"/>
    </reaction>
    <physiologicalReaction direction="left-to-right" evidence="18">
        <dbReference type="Rhea" id="RHEA:17826"/>
    </physiologicalReaction>
</comment>
<name>A0A8C6X4E7_NAJNA</name>
<evidence type="ECO:0000256" key="13">
    <source>
        <dbReference type="ARBA" id="ARBA00023128"/>
    </source>
</evidence>
<dbReference type="OrthoDB" id="419537at2759"/>
<proteinExistence type="inferred from homology"/>